<accession>A0A7S3HSH5</accession>
<evidence type="ECO:0000313" key="1">
    <source>
        <dbReference type="EMBL" id="CAE0303262.1"/>
    </source>
</evidence>
<protein>
    <submittedName>
        <fullName evidence="1">Uncharacterized protein</fullName>
    </submittedName>
</protein>
<dbReference type="InterPro" id="IPR032072">
    <property type="entry name" value="DUF4807"/>
</dbReference>
<dbReference type="EMBL" id="HBIC01062516">
    <property type="protein sequence ID" value="CAE0303262.1"/>
    <property type="molecule type" value="Transcribed_RNA"/>
</dbReference>
<proteinExistence type="predicted"/>
<gene>
    <name evidence="1" type="ORF">SELO1098_LOCUS32120</name>
</gene>
<dbReference type="AlphaFoldDB" id="A0A7S3HSH5"/>
<reference evidence="1" key="1">
    <citation type="submission" date="2021-01" db="EMBL/GenBank/DDBJ databases">
        <authorList>
            <person name="Corre E."/>
            <person name="Pelletier E."/>
            <person name="Niang G."/>
            <person name="Scheremetjew M."/>
            <person name="Finn R."/>
            <person name="Kale V."/>
            <person name="Holt S."/>
            <person name="Cochrane G."/>
            <person name="Meng A."/>
            <person name="Brown T."/>
            <person name="Cohen L."/>
        </authorList>
    </citation>
    <scope>NUCLEOTIDE SEQUENCE</scope>
    <source>
        <strain evidence="1">CCAP 955/1</strain>
    </source>
</reference>
<organism evidence="1">
    <name type="scientific">Spumella elongata</name>
    <dbReference type="NCBI Taxonomy" id="89044"/>
    <lineage>
        <taxon>Eukaryota</taxon>
        <taxon>Sar</taxon>
        <taxon>Stramenopiles</taxon>
        <taxon>Ochrophyta</taxon>
        <taxon>Chrysophyceae</taxon>
        <taxon>Chromulinales</taxon>
        <taxon>Chromulinaceae</taxon>
        <taxon>Spumella</taxon>
    </lineage>
</organism>
<sequence length="181" mass="20192">MEIYHPSNILETSSFGREESEICRHDQSQQTPFLDLRFSKRLLVLEKKGMEIQYQLAYLSTLGGAYHLCNRPETAFYIALRQEMIGRLLGSHSIVIRAKVFQAVNLSLLGYPKASKNLFKACKRVAAANDWAGMTAFVTASEHWLRGQKALEGGNVSGFVGLSEGNNTEHAHVCERIEGSS</sequence>
<name>A0A7S3HSH5_9STRA</name>
<dbReference type="Pfam" id="PF16065">
    <property type="entry name" value="DUF4807"/>
    <property type="match status" value="1"/>
</dbReference>